<comment type="catalytic activity">
    <reaction evidence="7">
        <text>L-histidyl-[protein] + S-adenosyl-L-methionine = N(tele)-methyl-L-histidyl-[protein] + S-adenosyl-L-homocysteine + H(+)</text>
        <dbReference type="Rhea" id="RHEA:19369"/>
        <dbReference type="Rhea" id="RHEA-COMP:9745"/>
        <dbReference type="Rhea" id="RHEA-COMP:11600"/>
        <dbReference type="ChEBI" id="CHEBI:15378"/>
        <dbReference type="ChEBI" id="CHEBI:16367"/>
        <dbReference type="ChEBI" id="CHEBI:29979"/>
        <dbReference type="ChEBI" id="CHEBI:57856"/>
        <dbReference type="ChEBI" id="CHEBI:59789"/>
        <dbReference type="EC" id="2.1.1.85"/>
    </reaction>
</comment>
<keyword evidence="6" id="KW-0009">Actin-binding</keyword>
<evidence type="ECO:0000256" key="3">
    <source>
        <dbReference type="ARBA" id="ARBA00022603"/>
    </source>
</evidence>
<dbReference type="KEGG" id="phu:Phum_PHUM131480"/>
<evidence type="ECO:0000256" key="4">
    <source>
        <dbReference type="ARBA" id="ARBA00022679"/>
    </source>
</evidence>
<organism>
    <name type="scientific">Pediculus humanus subsp. corporis</name>
    <name type="common">Body louse</name>
    <dbReference type="NCBI Taxonomy" id="121224"/>
    <lineage>
        <taxon>Eukaryota</taxon>
        <taxon>Metazoa</taxon>
        <taxon>Ecdysozoa</taxon>
        <taxon>Arthropoda</taxon>
        <taxon>Hexapoda</taxon>
        <taxon>Insecta</taxon>
        <taxon>Pterygota</taxon>
        <taxon>Neoptera</taxon>
        <taxon>Paraneoptera</taxon>
        <taxon>Psocodea</taxon>
        <taxon>Troctomorpha</taxon>
        <taxon>Phthiraptera</taxon>
        <taxon>Anoplura</taxon>
        <taxon>Pediculidae</taxon>
        <taxon>Pediculus</taxon>
    </lineage>
</organism>
<feature type="domain" description="SET" evidence="9">
    <location>
        <begin position="100"/>
        <end position="323"/>
    </location>
</feature>
<dbReference type="FunCoup" id="E0VEE0">
    <property type="interactions" value="2027"/>
</dbReference>
<dbReference type="InterPro" id="IPR050600">
    <property type="entry name" value="SETD3_SETD6_MTase"/>
</dbReference>
<evidence type="ECO:0000313" key="10">
    <source>
        <dbReference type="EMBL" id="EEB11746.1"/>
    </source>
</evidence>
<dbReference type="Proteomes" id="UP000009046">
    <property type="component" value="Unassembled WGS sequence"/>
</dbReference>
<keyword evidence="3 7" id="KW-0489">Methyltransferase</keyword>
<evidence type="ECO:0000313" key="12">
    <source>
        <dbReference type="Proteomes" id="UP000009046"/>
    </source>
</evidence>
<dbReference type="SUPFAM" id="SSF82199">
    <property type="entry name" value="SET domain"/>
    <property type="match status" value="1"/>
</dbReference>
<evidence type="ECO:0000256" key="8">
    <source>
        <dbReference type="SAM" id="MobiDB-lite"/>
    </source>
</evidence>
<dbReference type="EC" id="2.1.1.85" evidence="7"/>
<dbReference type="OMA" id="QCFPIQI"/>
<dbReference type="Gene3D" id="3.90.1420.10">
    <property type="entry name" value="Rubisco LSMT, substrate-binding domain"/>
    <property type="match status" value="1"/>
</dbReference>
<dbReference type="EMBL" id="DS235090">
    <property type="protein sequence ID" value="EEB11746.1"/>
    <property type="molecule type" value="Genomic_DNA"/>
</dbReference>
<reference evidence="10" key="2">
    <citation type="submission" date="2007-04" db="EMBL/GenBank/DDBJ databases">
        <title>The genome of the human body louse.</title>
        <authorList>
            <consortium name="The Human Body Louse Genome Consortium"/>
            <person name="Kirkness E."/>
            <person name="Walenz B."/>
            <person name="Hass B."/>
            <person name="Bruggner R."/>
            <person name="Strausberg R."/>
        </authorList>
    </citation>
    <scope>NUCLEOTIDE SEQUENCE</scope>
    <source>
        <strain evidence="10">USDA</strain>
    </source>
</reference>
<dbReference type="InterPro" id="IPR044428">
    <property type="entry name" value="SETD3_SET"/>
</dbReference>
<sequence>MGRKNNKKSKNNISNANEKNSFKKLSPLKRNEVNDVVKKILKITSQVPSDGKYKWEDHVEVTKLLNKVQEIEPDFIAKKNREDHFSNLISWIKENGGVADNVTIKHFNEMGYGLEAAKDLEESELICAIPKNVMMTLDNVKVSPLKYLYENNPILKNMGNVALALFLILEHVKNENSFWHHYISSLPSDYNTVLYFDLNDFLEMKNSPTFEMATKHCKNIARQYAYFNNLFQNSNDEASLILRNVFTYQLYRWAVSTVMTRQNFIPSSSTSNDVENGINGLIPLWDMCNHTNGYLSTQYKVDRSECLACKPFKKGEQVLIFYGERSNSDFLVHNGFVYDENPHDSFRLRLGISKSDKLHGLRCELLKDLGIPDSGDFYLYSGSEPVRENLLAFLRIFNMDVENLNHWKSHSSRLSDLMWKDCALDTKIESKVWNFLYDRINLLLKTYKGDEVEVRVEDSNSTECRRLVRAQLKCEKKFLSSILFYVQQRIKC</sequence>
<reference evidence="10" key="1">
    <citation type="submission" date="2007-04" db="EMBL/GenBank/DDBJ databases">
        <title>Annotation of Pediculus humanus corporis strain USDA.</title>
        <authorList>
            <person name="Kirkness E."/>
            <person name="Hannick L."/>
            <person name="Hass B."/>
            <person name="Bruggner R."/>
            <person name="Lawson D."/>
            <person name="Bidwell S."/>
            <person name="Joardar V."/>
            <person name="Caler E."/>
            <person name="Walenz B."/>
            <person name="Inman J."/>
            <person name="Schobel S."/>
            <person name="Galinsky K."/>
            <person name="Amedeo P."/>
            <person name="Strausberg R."/>
        </authorList>
    </citation>
    <scope>NUCLEOTIDE SEQUENCE</scope>
    <source>
        <strain evidence="10">USDA</strain>
    </source>
</reference>
<evidence type="ECO:0000256" key="1">
    <source>
        <dbReference type="ARBA" id="ARBA00004496"/>
    </source>
</evidence>
<dbReference type="PROSITE" id="PS50280">
    <property type="entry name" value="SET"/>
    <property type="match status" value="1"/>
</dbReference>
<dbReference type="GO" id="GO:0016279">
    <property type="term" value="F:protein-lysine N-methyltransferase activity"/>
    <property type="evidence" value="ECO:0007669"/>
    <property type="project" value="TreeGrafter"/>
</dbReference>
<evidence type="ECO:0000313" key="11">
    <source>
        <dbReference type="EnsemblMetazoa" id="PHUM131480-PA"/>
    </source>
</evidence>
<dbReference type="GO" id="GO:0032259">
    <property type="term" value="P:methylation"/>
    <property type="evidence" value="ECO:0007669"/>
    <property type="project" value="UniProtKB-KW"/>
</dbReference>
<evidence type="ECO:0000256" key="6">
    <source>
        <dbReference type="ARBA" id="ARBA00023203"/>
    </source>
</evidence>
<dbReference type="Gene3D" id="3.90.1410.10">
    <property type="entry name" value="set domain protein methyltransferase, domain 1"/>
    <property type="match status" value="1"/>
</dbReference>
<dbReference type="AlphaFoldDB" id="E0VEE0"/>
<reference evidence="11" key="3">
    <citation type="submission" date="2020-05" db="UniProtKB">
        <authorList>
            <consortium name="EnsemblMetazoa"/>
        </authorList>
    </citation>
    <scope>IDENTIFICATION</scope>
    <source>
        <strain evidence="11">USDA</strain>
    </source>
</reference>
<dbReference type="eggNOG" id="KOG1337">
    <property type="taxonomic scope" value="Eukaryota"/>
</dbReference>
<dbReference type="Pfam" id="PF09273">
    <property type="entry name" value="Rubis-subs-bind"/>
    <property type="match status" value="1"/>
</dbReference>
<protein>
    <recommendedName>
        <fullName evidence="7">protein-histidine N-methyltransferase</fullName>
        <ecNumber evidence="7">2.1.1.85</ecNumber>
    </recommendedName>
</protein>
<gene>
    <name evidence="11" type="primary">8234160</name>
    <name evidence="10" type="ORF">Phum_PHUM131480</name>
</gene>
<keyword evidence="5 7" id="KW-0949">S-adenosyl-L-methionine</keyword>
<keyword evidence="2" id="KW-0963">Cytoplasm</keyword>
<dbReference type="RefSeq" id="XP_002424484.1">
    <property type="nucleotide sequence ID" value="XM_002424439.1"/>
</dbReference>
<keyword evidence="12" id="KW-1185">Reference proteome</keyword>
<keyword evidence="4 7" id="KW-0808">Transferase</keyword>
<evidence type="ECO:0000256" key="7">
    <source>
        <dbReference type="PROSITE-ProRule" id="PRU00898"/>
    </source>
</evidence>
<dbReference type="SUPFAM" id="SSF81822">
    <property type="entry name" value="RuBisCo LSMT C-terminal, substrate-binding domain"/>
    <property type="match status" value="1"/>
</dbReference>
<dbReference type="InterPro" id="IPR001214">
    <property type="entry name" value="SET_dom"/>
</dbReference>
<comment type="similarity">
    <text evidence="7">Belongs to the class V-like SAM-binding methyltransferase superfamily. SETD3 actin-histidine methyltransferase family.</text>
</comment>
<dbReference type="PANTHER" id="PTHR13271:SF47">
    <property type="entry name" value="ACTIN-HISTIDINE N-METHYLTRANSFERASE"/>
    <property type="match status" value="1"/>
</dbReference>
<dbReference type="VEuPathDB" id="VectorBase:PHUM131480"/>
<dbReference type="InterPro" id="IPR036464">
    <property type="entry name" value="Rubisco_LSMT_subst-bd_sf"/>
</dbReference>
<dbReference type="InterPro" id="IPR046341">
    <property type="entry name" value="SET_dom_sf"/>
</dbReference>
<dbReference type="InterPro" id="IPR015353">
    <property type="entry name" value="Rubisco_LSMT_subst-bd"/>
</dbReference>
<comment type="subcellular location">
    <subcellularLocation>
        <location evidence="1">Cytoplasm</location>
    </subcellularLocation>
</comment>
<dbReference type="PANTHER" id="PTHR13271">
    <property type="entry name" value="UNCHARACTERIZED PUTATIVE METHYLTRANSFERASE"/>
    <property type="match status" value="1"/>
</dbReference>
<dbReference type="EMBL" id="AAZO01001525">
    <property type="status" value="NOT_ANNOTATED_CDS"/>
    <property type="molecule type" value="Genomic_DNA"/>
</dbReference>
<feature type="region of interest" description="Disordered" evidence="8">
    <location>
        <begin position="1"/>
        <end position="25"/>
    </location>
</feature>
<dbReference type="InterPro" id="IPR025785">
    <property type="entry name" value="SETD3"/>
</dbReference>
<dbReference type="STRING" id="121224.E0VEE0"/>
<evidence type="ECO:0000256" key="5">
    <source>
        <dbReference type="ARBA" id="ARBA00022691"/>
    </source>
</evidence>
<evidence type="ECO:0000256" key="2">
    <source>
        <dbReference type="ARBA" id="ARBA00022490"/>
    </source>
</evidence>
<dbReference type="PROSITE" id="PS51565">
    <property type="entry name" value="SAM_MT85_SETD3"/>
    <property type="match status" value="1"/>
</dbReference>
<dbReference type="GO" id="GO:0003779">
    <property type="term" value="F:actin binding"/>
    <property type="evidence" value="ECO:0007669"/>
    <property type="project" value="UniProtKB-KW"/>
</dbReference>
<dbReference type="CDD" id="cd19176">
    <property type="entry name" value="SET_SETD3"/>
    <property type="match status" value="1"/>
</dbReference>
<dbReference type="OrthoDB" id="441812at2759"/>
<feature type="compositionally biased region" description="Basic residues" evidence="8">
    <location>
        <begin position="1"/>
        <end position="10"/>
    </location>
</feature>
<dbReference type="GO" id="GO:0018064">
    <property type="term" value="F:protein-L-histidine N-tele-methyltransferase activity"/>
    <property type="evidence" value="ECO:0007669"/>
    <property type="project" value="UniProtKB-EC"/>
</dbReference>
<dbReference type="Pfam" id="PF00856">
    <property type="entry name" value="SET"/>
    <property type="match status" value="1"/>
</dbReference>
<dbReference type="InParanoid" id="E0VEE0"/>
<proteinExistence type="inferred from homology"/>
<accession>E0VEE0</accession>
<dbReference type="HOGENOM" id="CLU_028272_0_0_1"/>
<name>E0VEE0_PEDHC</name>
<dbReference type="CTD" id="8234160"/>
<dbReference type="EnsemblMetazoa" id="PHUM131480-RA">
    <property type="protein sequence ID" value="PHUM131480-PA"/>
    <property type="gene ID" value="PHUM131480"/>
</dbReference>
<dbReference type="GO" id="GO:0005737">
    <property type="term" value="C:cytoplasm"/>
    <property type="evidence" value="ECO:0007669"/>
    <property type="project" value="UniProtKB-SubCell"/>
</dbReference>
<dbReference type="GeneID" id="8234160"/>
<evidence type="ECO:0000259" key="9">
    <source>
        <dbReference type="PROSITE" id="PS50280"/>
    </source>
</evidence>